<dbReference type="GO" id="GO:0005524">
    <property type="term" value="F:ATP binding"/>
    <property type="evidence" value="ECO:0007669"/>
    <property type="project" value="InterPro"/>
</dbReference>
<dbReference type="GO" id="GO:0016887">
    <property type="term" value="F:ATP hydrolysis activity"/>
    <property type="evidence" value="ECO:0007669"/>
    <property type="project" value="TreeGrafter"/>
</dbReference>
<dbReference type="EMBL" id="CP095009">
    <property type="protein sequence ID" value="UOO97251.1"/>
    <property type="molecule type" value="Genomic_DNA"/>
</dbReference>
<dbReference type="AlphaFoldDB" id="A0AAV3SI56"/>
<name>A0AAV3SI56_HALDO</name>
<feature type="domain" description="Helicase ATP-binding" evidence="2">
    <location>
        <begin position="39"/>
        <end position="245"/>
    </location>
</feature>
<dbReference type="InterPro" id="IPR011545">
    <property type="entry name" value="DEAD/DEAH_box_helicase_dom"/>
</dbReference>
<protein>
    <submittedName>
        <fullName evidence="4">Type I-D CRISPR-associated helicase Cas3</fullName>
    </submittedName>
</protein>
<dbReference type="InterPro" id="IPR017575">
    <property type="entry name" value="CRISPR-assoc_helicase_Cas3"/>
</dbReference>
<dbReference type="SUPFAM" id="SSF52540">
    <property type="entry name" value="P-loop containing nucleoside triphosphate hydrolases"/>
    <property type="match status" value="1"/>
</dbReference>
<evidence type="ECO:0000313" key="3">
    <source>
        <dbReference type="EMBL" id="GAA0467420.1"/>
    </source>
</evidence>
<reference evidence="3" key="1">
    <citation type="journal article" date="2014" name="Int. J. Syst. Evol. Microbiol.">
        <title>Complete genome sequence of Corynebacterium casei LMG S-19264T (=DSM 44701T), isolated from a smear-ripened cheese.</title>
        <authorList>
            <consortium name="US DOE Joint Genome Institute (JGI-PGF)"/>
            <person name="Walter F."/>
            <person name="Albersmeier A."/>
            <person name="Kalinowski J."/>
            <person name="Ruckert C."/>
        </authorList>
    </citation>
    <scope>NUCLEOTIDE SEQUENCE</scope>
    <source>
        <strain evidence="3">JCM 12289</strain>
    </source>
</reference>
<dbReference type="GO" id="GO:0003677">
    <property type="term" value="F:DNA binding"/>
    <property type="evidence" value="ECO:0007669"/>
    <property type="project" value="TreeGrafter"/>
</dbReference>
<dbReference type="InterPro" id="IPR027417">
    <property type="entry name" value="P-loop_NTPase"/>
</dbReference>
<evidence type="ECO:0000313" key="5">
    <source>
        <dbReference type="Proteomes" id="UP000830542"/>
    </source>
</evidence>
<feature type="compositionally biased region" description="Basic and acidic residues" evidence="1">
    <location>
        <begin position="246"/>
        <end position="262"/>
    </location>
</feature>
<geneLocation type="plasmid" evidence="4 5">
    <name>unnamed4</name>
</geneLocation>
<reference evidence="4" key="2">
    <citation type="submission" date="2022-04" db="EMBL/GenBank/DDBJ databases">
        <title>Sequencing and genomic assembly of Halococcus dombrowskii.</title>
        <authorList>
            <person name="Lim S.W."/>
            <person name="MacLea K.S."/>
        </authorList>
    </citation>
    <scope>NUCLEOTIDE SEQUENCE</scope>
    <source>
        <strain evidence="4">H4</strain>
        <plasmid evidence="4">unnamed4</plasmid>
    </source>
</reference>
<dbReference type="GO" id="GO:0120545">
    <property type="term" value="F:nucleic acid conformation isomerase activity"/>
    <property type="evidence" value="ECO:0007669"/>
    <property type="project" value="UniProtKB-ARBA"/>
</dbReference>
<dbReference type="GeneID" id="71763989"/>
<evidence type="ECO:0000313" key="6">
    <source>
        <dbReference type="Proteomes" id="UP001500962"/>
    </source>
</evidence>
<dbReference type="InterPro" id="IPR014001">
    <property type="entry name" value="Helicase_ATP-bd"/>
</dbReference>
<dbReference type="RefSeq" id="WP_244706727.1">
    <property type="nucleotide sequence ID" value="NZ_BAAADN010000040.1"/>
</dbReference>
<feature type="region of interest" description="Disordered" evidence="1">
    <location>
        <begin position="243"/>
        <end position="265"/>
    </location>
</feature>
<sequence>MRATLPLSGVELRRHDDPEYPVEDPEFEPYAHQQDLRELFRSSGEFLAVNDSPTGGGKTMSWLAPVIERGEHALAVYPTNALIHDQYNQLTDELDENFPGQGSDVAVLPITADTLRTRYAAEYPDAKTNGERLRALLRTYVYQREDPVLVLTNPDILVMMRRHIYGRTGDPGSRVRQLNEFETVVVDEFHRANRKEQNTLLFSLDEMYDLSEFQCALSKIVLLSATPTTRLEHRFEEAMSAPYHRVTSERETTEERPFDEKPTNGWGAVMPPVDLDVRSASTFDTASELLGEDWDDTEAFARQPGRTVFILDGIHEVDEVYTRLSNALDNRTVVRIDGFHRGDLEEKLDDFDVLVSNSAVEVGIDFSVDRLVFSAPDRASFVQRLGRLRTESEPQLARCYVSSTAAASLSEIEHGGRIPRAQLVETLEDAYHDPQEFESFDWRYSAAEAHHHIERRARDANSERAKGIREEGWERILRHFGGGDPPLTRSDVEAHTDVIDNAVERTLQWYRGGSLQALVYDRTLGADDRIKTYDLFYLLRHGDVEFFSRTGFDEVVPDEHDDDVSHLAPYVTGYCTYDGTIETNDDGYGRSVRLEAISEIYGWLRADDGVDDETRKPRELGGISIDVDPDGADRITSIEHLRDEMCEDLDLLCYAVKKHPRQVKNQYDLGKFLFLYPLTVGDEQWCAALGVDALYLHCAVQESQNAVDLESLGIGL</sequence>
<organism evidence="3 6">
    <name type="scientific">Halococcus dombrowskii</name>
    <dbReference type="NCBI Taxonomy" id="179637"/>
    <lineage>
        <taxon>Archaea</taxon>
        <taxon>Methanobacteriati</taxon>
        <taxon>Methanobacteriota</taxon>
        <taxon>Stenosarchaea group</taxon>
        <taxon>Halobacteria</taxon>
        <taxon>Halobacteriales</taxon>
        <taxon>Halococcaceae</taxon>
        <taxon>Halococcus</taxon>
    </lineage>
</organism>
<dbReference type="PROSITE" id="PS51192">
    <property type="entry name" value="HELICASE_ATP_BIND_1"/>
    <property type="match status" value="1"/>
</dbReference>
<keyword evidence="4" id="KW-0614">Plasmid</keyword>
<dbReference type="Proteomes" id="UP000830542">
    <property type="component" value="Plasmid unnamed4"/>
</dbReference>
<evidence type="ECO:0000313" key="4">
    <source>
        <dbReference type="EMBL" id="UOO97251.1"/>
    </source>
</evidence>
<dbReference type="NCBIfam" id="TIGR03158">
    <property type="entry name" value="cas3_cyano"/>
    <property type="match status" value="1"/>
</dbReference>
<keyword evidence="5" id="KW-1185">Reference proteome</keyword>
<feature type="region of interest" description="Disordered" evidence="1">
    <location>
        <begin position="1"/>
        <end position="21"/>
    </location>
</feature>
<reference evidence="3" key="3">
    <citation type="submission" date="2023-12" db="EMBL/GenBank/DDBJ databases">
        <authorList>
            <person name="Sun Q."/>
            <person name="Inoue M."/>
        </authorList>
    </citation>
    <scope>NUCLEOTIDE SEQUENCE</scope>
    <source>
        <strain evidence="3">JCM 12289</strain>
    </source>
</reference>
<accession>A0AAV3SI56</accession>
<proteinExistence type="predicted"/>
<dbReference type="EMBL" id="BAAADN010000040">
    <property type="protein sequence ID" value="GAA0467420.1"/>
    <property type="molecule type" value="Genomic_DNA"/>
</dbReference>
<dbReference type="SMART" id="SM00487">
    <property type="entry name" value="DEXDc"/>
    <property type="match status" value="1"/>
</dbReference>
<dbReference type="Pfam" id="PF00270">
    <property type="entry name" value="DEAD"/>
    <property type="match status" value="1"/>
</dbReference>
<dbReference type="PANTHER" id="PTHR47962">
    <property type="entry name" value="ATP-DEPENDENT HELICASE LHR-RELATED-RELATED"/>
    <property type="match status" value="1"/>
</dbReference>
<evidence type="ECO:0000256" key="1">
    <source>
        <dbReference type="SAM" id="MobiDB-lite"/>
    </source>
</evidence>
<dbReference type="Proteomes" id="UP001500962">
    <property type="component" value="Unassembled WGS sequence"/>
</dbReference>
<evidence type="ECO:0000259" key="2">
    <source>
        <dbReference type="PROSITE" id="PS51192"/>
    </source>
</evidence>
<dbReference type="Gene3D" id="3.40.50.300">
    <property type="entry name" value="P-loop containing nucleotide triphosphate hydrolases"/>
    <property type="match status" value="1"/>
</dbReference>
<dbReference type="PANTHER" id="PTHR47962:SF5">
    <property type="entry name" value="ATP-DEPENDENT HELICASE LHR-RELATED"/>
    <property type="match status" value="1"/>
</dbReference>
<dbReference type="KEGG" id="hdo:MUK72_19035"/>
<dbReference type="GO" id="GO:0140097">
    <property type="term" value="F:catalytic activity, acting on DNA"/>
    <property type="evidence" value="ECO:0007669"/>
    <property type="project" value="UniProtKB-ARBA"/>
</dbReference>
<dbReference type="InterPro" id="IPR052511">
    <property type="entry name" value="ATP-dep_Helicase"/>
</dbReference>
<gene>
    <name evidence="4" type="primary">cas3</name>
    <name evidence="3" type="ORF">GCM10008985_25490</name>
    <name evidence="4" type="ORF">MUK72_19035</name>
</gene>